<sequence>MPQMSVELDDGRPGAAGRGDATAFGSRVCQCRQNCARVSLCPAVVAERETRRVTVEYQASASVPQL</sequence>
<comment type="caution">
    <text evidence="2">The sequence shown here is derived from an EMBL/GenBank/DDBJ whole genome shotgun (WGS) entry which is preliminary data.</text>
</comment>
<dbReference type="EMBL" id="PPTA01000011">
    <property type="protein sequence ID" value="TFB00561.1"/>
    <property type="molecule type" value="Genomic_DNA"/>
</dbReference>
<dbReference type="GeneID" id="300579522"/>
<feature type="region of interest" description="Disordered" evidence="1">
    <location>
        <begin position="1"/>
        <end position="21"/>
    </location>
</feature>
<keyword evidence="3" id="KW-1185">Reference proteome</keyword>
<dbReference type="Proteomes" id="UP001642720">
    <property type="component" value="Unassembled WGS sequence"/>
</dbReference>
<gene>
    <name evidence="2" type="ORF">CCMA1212_007914</name>
</gene>
<evidence type="ECO:0000256" key="1">
    <source>
        <dbReference type="SAM" id="MobiDB-lite"/>
    </source>
</evidence>
<accession>A0ABY2GXY1</accession>
<proteinExistence type="predicted"/>
<dbReference type="RefSeq" id="XP_073556762.1">
    <property type="nucleotide sequence ID" value="XM_073705072.1"/>
</dbReference>
<reference evidence="2 3" key="1">
    <citation type="submission" date="2018-01" db="EMBL/GenBank/DDBJ databases">
        <title>Genome characterization of the sugarcane-associated fungus Trichoderma ghanense CCMA-1212 and their application in lignocelulose bioconversion.</title>
        <authorList>
            <person name="Steindorff A.S."/>
            <person name="Mendes T.D."/>
            <person name="Vilela E.S.D."/>
            <person name="Rodrigues D.S."/>
            <person name="Formighieri E.F."/>
            <person name="Melo I.S."/>
            <person name="Favaro L.C.L."/>
        </authorList>
    </citation>
    <scope>NUCLEOTIDE SEQUENCE [LARGE SCALE GENOMIC DNA]</scope>
    <source>
        <strain evidence="2 3">CCMA-1212</strain>
    </source>
</reference>
<name>A0ABY2GXY1_9HYPO</name>
<organism evidence="2 3">
    <name type="scientific">Trichoderma ghanense</name>
    <dbReference type="NCBI Taxonomy" id="65468"/>
    <lineage>
        <taxon>Eukaryota</taxon>
        <taxon>Fungi</taxon>
        <taxon>Dikarya</taxon>
        <taxon>Ascomycota</taxon>
        <taxon>Pezizomycotina</taxon>
        <taxon>Sordariomycetes</taxon>
        <taxon>Hypocreomycetidae</taxon>
        <taxon>Hypocreales</taxon>
        <taxon>Hypocreaceae</taxon>
        <taxon>Trichoderma</taxon>
    </lineage>
</organism>
<evidence type="ECO:0000313" key="2">
    <source>
        <dbReference type="EMBL" id="TFB00561.1"/>
    </source>
</evidence>
<evidence type="ECO:0000313" key="3">
    <source>
        <dbReference type="Proteomes" id="UP001642720"/>
    </source>
</evidence>
<protein>
    <submittedName>
        <fullName evidence="2">Uncharacterized protein</fullName>
    </submittedName>
</protein>